<evidence type="ECO:0000256" key="1">
    <source>
        <dbReference type="SAM" id="MobiDB-lite"/>
    </source>
</evidence>
<comment type="caution">
    <text evidence="2">The sequence shown here is derived from an EMBL/GenBank/DDBJ whole genome shotgun (WGS) entry which is preliminary data.</text>
</comment>
<keyword evidence="3" id="KW-1185">Reference proteome</keyword>
<evidence type="ECO:0000313" key="3">
    <source>
        <dbReference type="Proteomes" id="UP000579812"/>
    </source>
</evidence>
<proteinExistence type="predicted"/>
<protein>
    <submittedName>
        <fullName evidence="2">Uncharacterized protein</fullName>
    </submittedName>
</protein>
<dbReference type="Proteomes" id="UP000579812">
    <property type="component" value="Unassembled WGS sequence"/>
</dbReference>
<gene>
    <name evidence="2" type="ORF">G5714_021911</name>
</gene>
<reference evidence="2 3" key="1">
    <citation type="submission" date="2020-04" db="EMBL/GenBank/DDBJ databases">
        <title>Chromosome-level genome assembly of a cyprinid fish Onychostoma macrolepis by integration of Nanopore Sequencing, Bionano and Hi-C technology.</title>
        <authorList>
            <person name="Wang D."/>
        </authorList>
    </citation>
    <scope>NUCLEOTIDE SEQUENCE [LARGE SCALE GENOMIC DNA]</scope>
    <source>
        <strain evidence="2">SWU-2019</strain>
        <tissue evidence="2">Muscle</tissue>
    </source>
</reference>
<feature type="region of interest" description="Disordered" evidence="1">
    <location>
        <begin position="1"/>
        <end position="54"/>
    </location>
</feature>
<feature type="compositionally biased region" description="Low complexity" evidence="1">
    <location>
        <begin position="21"/>
        <end position="35"/>
    </location>
</feature>
<dbReference type="AlphaFoldDB" id="A0A7J6BTR2"/>
<organism evidence="2 3">
    <name type="scientific">Onychostoma macrolepis</name>
    <dbReference type="NCBI Taxonomy" id="369639"/>
    <lineage>
        <taxon>Eukaryota</taxon>
        <taxon>Metazoa</taxon>
        <taxon>Chordata</taxon>
        <taxon>Craniata</taxon>
        <taxon>Vertebrata</taxon>
        <taxon>Euteleostomi</taxon>
        <taxon>Actinopterygii</taxon>
        <taxon>Neopterygii</taxon>
        <taxon>Teleostei</taxon>
        <taxon>Ostariophysi</taxon>
        <taxon>Cypriniformes</taxon>
        <taxon>Cyprinidae</taxon>
        <taxon>Acrossocheilinae</taxon>
        <taxon>Onychostoma</taxon>
    </lineage>
</organism>
<evidence type="ECO:0000313" key="2">
    <source>
        <dbReference type="EMBL" id="KAF4097903.1"/>
    </source>
</evidence>
<dbReference type="EMBL" id="JAAMOB010000022">
    <property type="protein sequence ID" value="KAF4097903.1"/>
    <property type="molecule type" value="Genomic_DNA"/>
</dbReference>
<sequence>MSKKRGKHSLSEMSLSEKQSVRSGSHVSSSVSVKSNRSKGGELPNFSEKKTSSTKRLQYETLDADIQTQRNYKSFKDNLLGIFQDLESKIIIFLKNELEKYKKMLQKEDLQYYVKDFNENRCNIKEAALDLTLYFLRVMKQDEAADTLEGKETLDYLSDCHL</sequence>
<accession>A0A7J6BTR2</accession>
<name>A0A7J6BTR2_9TELE</name>